<dbReference type="OrthoDB" id="9644022at2759"/>
<gene>
    <name evidence="3" type="primary">LOC106545249</name>
</gene>
<evidence type="ECO:0000256" key="1">
    <source>
        <dbReference type="SAM" id="MobiDB-lite"/>
    </source>
</evidence>
<dbReference type="GeneID" id="106545249"/>
<dbReference type="Proteomes" id="UP000504617">
    <property type="component" value="Unplaced"/>
</dbReference>
<protein>
    <submittedName>
        <fullName evidence="3">Regulator of G-protein signaling protein-like</fullName>
    </submittedName>
</protein>
<name>A0A6I9XT13_9SAUR</name>
<evidence type="ECO:0000313" key="3">
    <source>
        <dbReference type="RefSeq" id="XP_013917222.1"/>
    </source>
</evidence>
<dbReference type="AlphaFoldDB" id="A0A6I9XT13"/>
<dbReference type="SUPFAM" id="SSF48097">
    <property type="entry name" value="Regulator of G-protein signaling, RGS"/>
    <property type="match status" value="1"/>
</dbReference>
<keyword evidence="2" id="KW-1185">Reference proteome</keyword>
<dbReference type="InterPro" id="IPR053282">
    <property type="entry name" value="RGS_domain-containing"/>
</dbReference>
<dbReference type="PANTHER" id="PTHR47079:SF1">
    <property type="entry name" value="REGULATOR OF G-PROTEIN SIGNALING PROTEIN-LIKE"/>
    <property type="match status" value="1"/>
</dbReference>
<dbReference type="KEGG" id="tsr:106545249"/>
<dbReference type="RefSeq" id="XP_013917222.1">
    <property type="nucleotide sequence ID" value="XM_014061747.1"/>
</dbReference>
<feature type="region of interest" description="Disordered" evidence="1">
    <location>
        <begin position="141"/>
        <end position="161"/>
    </location>
</feature>
<evidence type="ECO:0000313" key="2">
    <source>
        <dbReference type="Proteomes" id="UP000504617"/>
    </source>
</evidence>
<accession>A0A6I9XT13</accession>
<dbReference type="InterPro" id="IPR036305">
    <property type="entry name" value="RGS_sf"/>
</dbReference>
<proteinExistence type="predicted"/>
<organism evidence="2 3">
    <name type="scientific">Thamnophis sirtalis</name>
    <dbReference type="NCBI Taxonomy" id="35019"/>
    <lineage>
        <taxon>Eukaryota</taxon>
        <taxon>Metazoa</taxon>
        <taxon>Chordata</taxon>
        <taxon>Craniata</taxon>
        <taxon>Vertebrata</taxon>
        <taxon>Euteleostomi</taxon>
        <taxon>Lepidosauria</taxon>
        <taxon>Squamata</taxon>
        <taxon>Bifurcata</taxon>
        <taxon>Unidentata</taxon>
        <taxon>Episquamata</taxon>
        <taxon>Toxicofera</taxon>
        <taxon>Serpentes</taxon>
        <taxon>Colubroidea</taxon>
        <taxon>Colubridae</taxon>
        <taxon>Natricinae</taxon>
        <taxon>Thamnophis</taxon>
    </lineage>
</organism>
<reference evidence="3" key="1">
    <citation type="submission" date="2025-08" db="UniProtKB">
        <authorList>
            <consortium name="RefSeq"/>
        </authorList>
    </citation>
    <scope>IDENTIFICATION</scope>
    <source>
        <tissue evidence="3">Skeletal muscle</tissue>
    </source>
</reference>
<dbReference type="PANTHER" id="PTHR47079">
    <property type="entry name" value="REGULATOR OF G-PROTEIN SIGNALING PROTEIN-LIKE"/>
    <property type="match status" value="1"/>
</dbReference>
<sequence length="420" mass="48553">MRLKNSESLLKKIPFHGQHVHTRREILHKMQKVALFKIESYWLPNFFNHCKLSMEEEPKCLHLLKQYQDPSLHLSLKRQKLLPLAPMSIRGSSLDAKSYFSLKNKRELWDQMRGRSVSYKGKKKDGRSQKLKFHKGSPKKLTFSRKSFSSPSPPRKELKWDSEDVTSFDESLNFRSSPSEFFTSPVSDEFPDKFTFNKLPSSTPVVQFPSMLALKTLVKSHPCLDFLPWVLTADKCAGRPFREFLLRRNYAVEVHLLDLWHDLEDFLRMMLCSLGEGNILLRHVMGERICELYLTQSNNWHLPLKLTTLQSLQNLLPSGHVIPWVLKAQKEICKSGKEKKPTAEEPYDRTENLRLIKRIAESLHLSQALAGMRDIDLLTRDHWQLLGIQDLATGGSIFMELEPAASQIGKLTELAPQHSV</sequence>